<dbReference type="SUPFAM" id="SSF48403">
    <property type="entry name" value="Ankyrin repeat"/>
    <property type="match status" value="2"/>
</dbReference>
<feature type="repeat" description="ANK" evidence="3">
    <location>
        <begin position="417"/>
        <end position="449"/>
    </location>
</feature>
<dbReference type="EMBL" id="CP003316">
    <property type="protein sequence ID" value="AFA40163.1"/>
    <property type="molecule type" value="Genomic_DNA"/>
</dbReference>
<proteinExistence type="predicted"/>
<dbReference type="PROSITE" id="PS50297">
    <property type="entry name" value="ANK_REP_REGION"/>
    <property type="match status" value="3"/>
</dbReference>
<organism evidence="4 5">
    <name type="scientific">Pyrobaculum oguniense (strain DSM 13380 / JCM 10595 / TE7)</name>
    <dbReference type="NCBI Taxonomy" id="698757"/>
    <lineage>
        <taxon>Archaea</taxon>
        <taxon>Thermoproteota</taxon>
        <taxon>Thermoprotei</taxon>
        <taxon>Thermoproteales</taxon>
        <taxon>Thermoproteaceae</taxon>
        <taxon>Pyrobaculum</taxon>
    </lineage>
</organism>
<protein>
    <submittedName>
        <fullName evidence="4">Ankyrin repeat protein</fullName>
    </submittedName>
</protein>
<dbReference type="STRING" id="698757.Pogu_2136"/>
<dbReference type="eggNOG" id="arCOG04004">
    <property type="taxonomic scope" value="Archaea"/>
</dbReference>
<dbReference type="InterPro" id="IPR050745">
    <property type="entry name" value="Multifunctional_regulatory"/>
</dbReference>
<dbReference type="InterPro" id="IPR002110">
    <property type="entry name" value="Ankyrin_rpt"/>
</dbReference>
<evidence type="ECO:0000256" key="3">
    <source>
        <dbReference type="PROSITE-ProRule" id="PRU00023"/>
    </source>
</evidence>
<keyword evidence="1" id="KW-0677">Repeat</keyword>
<dbReference type="AlphaFoldDB" id="H6QCW7"/>
<dbReference type="Gene3D" id="1.25.40.20">
    <property type="entry name" value="Ankyrin repeat-containing domain"/>
    <property type="match status" value="2"/>
</dbReference>
<dbReference type="SMART" id="SM00248">
    <property type="entry name" value="ANK"/>
    <property type="match status" value="5"/>
</dbReference>
<accession>H6QCW7</accession>
<keyword evidence="2 3" id="KW-0040">ANK repeat</keyword>
<dbReference type="Pfam" id="PF00023">
    <property type="entry name" value="Ank"/>
    <property type="match status" value="1"/>
</dbReference>
<dbReference type="InterPro" id="IPR036770">
    <property type="entry name" value="Ankyrin_rpt-contain_sf"/>
</dbReference>
<dbReference type="HOGENOM" id="CLU_582191_0_0_2"/>
<dbReference type="Proteomes" id="UP000009062">
    <property type="component" value="Chromosome"/>
</dbReference>
<gene>
    <name evidence="4" type="ordered locus">Pogu_2136</name>
</gene>
<dbReference type="PROSITE" id="PS50088">
    <property type="entry name" value="ANK_REPEAT"/>
    <property type="match status" value="3"/>
</dbReference>
<name>H6QCW7_PYROT</name>
<evidence type="ECO:0000313" key="4">
    <source>
        <dbReference type="EMBL" id="AFA40163.1"/>
    </source>
</evidence>
<feature type="repeat" description="ANK" evidence="3">
    <location>
        <begin position="118"/>
        <end position="150"/>
    </location>
</feature>
<evidence type="ECO:0000256" key="2">
    <source>
        <dbReference type="ARBA" id="ARBA00023043"/>
    </source>
</evidence>
<feature type="repeat" description="ANK" evidence="3">
    <location>
        <begin position="88"/>
        <end position="117"/>
    </location>
</feature>
<sequence length="469" mass="51938">MKSPVLELKKIVVKNDEAALAKNPELLNYAGVPLNRVTPLELAVRMSRVQIVKMILEQNPALVNWADWRKREELEKLKALGVEVPYGTPLHETAEYCRPEVAELLLQYGADPNAQDRSGSTALHYAAESRCAPVAELLLKHGADPRVKDGIYGKRPYEMVKDPHTAYVFLKHGVSDPNLMELVAGHLCRGGLAPEYLDVLTPYVFGSCPSPELAELAMGRGRLDIAVAVAAQVPRLDVVERVLAERPDLAHLAVRYAAAPEVLELAERYYTPSAEELQALLEKAIAYGHARLVERLLDREGLDVDCAMLLKAKSPETVAAVLKKRRLQCSGISRRFLDDPASLKALLQYYQPTADDLCYALEGHYGGKHIERRSEAVKMLAERVASVNIDCICEYFRKDIVMLLIERGVLNPNARCGDRSLLHIAASECDRELAEFLLRHGADTAATSDSGELAAESACREVLDLFISR</sequence>
<evidence type="ECO:0000313" key="5">
    <source>
        <dbReference type="Proteomes" id="UP000009062"/>
    </source>
</evidence>
<keyword evidence="5" id="KW-1185">Reference proteome</keyword>
<dbReference type="Pfam" id="PF12796">
    <property type="entry name" value="Ank_2"/>
    <property type="match status" value="1"/>
</dbReference>
<dbReference type="PANTHER" id="PTHR24189:SF50">
    <property type="entry name" value="ANKYRIN REPEAT AND SOCS BOX PROTEIN 2"/>
    <property type="match status" value="1"/>
</dbReference>
<dbReference type="PANTHER" id="PTHR24189">
    <property type="entry name" value="MYOTROPHIN"/>
    <property type="match status" value="1"/>
</dbReference>
<reference evidence="4 5" key="1">
    <citation type="journal article" date="2012" name="Stand. Genomic Sci.">
        <title>Complete genome sequence of Pyrobaculum oguniense.</title>
        <authorList>
            <person name="Bernick D.L."/>
            <person name="Karplus K."/>
            <person name="Lui L.M."/>
            <person name="Coker J.K."/>
            <person name="Murphy J.N."/>
            <person name="Chan P.P."/>
            <person name="Cozen A.E."/>
            <person name="Lowe T.M."/>
        </authorList>
    </citation>
    <scope>NUCLEOTIDE SEQUENCE [LARGE SCALE GENOMIC DNA]</scope>
    <source>
        <strain evidence="4 5">TE7</strain>
    </source>
</reference>
<evidence type="ECO:0000256" key="1">
    <source>
        <dbReference type="ARBA" id="ARBA00022737"/>
    </source>
</evidence>
<dbReference type="KEGG" id="pog:Pogu_2136"/>